<organism evidence="3">
    <name type="scientific">Aureococcus anophagefferens</name>
    <name type="common">Harmful bloom alga</name>
    <dbReference type="NCBI Taxonomy" id="44056"/>
    <lineage>
        <taxon>Eukaryota</taxon>
        <taxon>Sar</taxon>
        <taxon>Stramenopiles</taxon>
        <taxon>Ochrophyta</taxon>
        <taxon>Pelagophyceae</taxon>
        <taxon>Pelagomonadales</taxon>
        <taxon>Pelagomonadaceae</taxon>
        <taxon>Aureococcus</taxon>
    </lineage>
</organism>
<dbReference type="KEGG" id="aaf:AURANDRAFT_63935"/>
<feature type="region of interest" description="Disordered" evidence="1">
    <location>
        <begin position="51"/>
        <end position="135"/>
    </location>
</feature>
<dbReference type="EMBL" id="GL833127">
    <property type="protein sequence ID" value="EGB08573.1"/>
    <property type="molecule type" value="Genomic_DNA"/>
</dbReference>
<name>F0Y8B2_AURAN</name>
<feature type="compositionally biased region" description="Low complexity" evidence="1">
    <location>
        <begin position="56"/>
        <end position="70"/>
    </location>
</feature>
<feature type="compositionally biased region" description="Low complexity" evidence="1">
    <location>
        <begin position="93"/>
        <end position="104"/>
    </location>
</feature>
<evidence type="ECO:0000313" key="2">
    <source>
        <dbReference type="EMBL" id="EGB08573.1"/>
    </source>
</evidence>
<dbReference type="AlphaFoldDB" id="F0Y8B2"/>
<gene>
    <name evidence="2" type="ORF">AURANDRAFT_63935</name>
</gene>
<dbReference type="GeneID" id="20224580"/>
<proteinExistence type="predicted"/>
<dbReference type="RefSeq" id="XP_009036576.1">
    <property type="nucleotide sequence ID" value="XM_009038328.1"/>
</dbReference>
<evidence type="ECO:0000313" key="3">
    <source>
        <dbReference type="Proteomes" id="UP000002729"/>
    </source>
</evidence>
<accession>F0Y8B2</accession>
<evidence type="ECO:0000256" key="1">
    <source>
        <dbReference type="SAM" id="MobiDB-lite"/>
    </source>
</evidence>
<dbReference type="Proteomes" id="UP000002729">
    <property type="component" value="Unassembled WGS sequence"/>
</dbReference>
<reference evidence="2 3" key="1">
    <citation type="journal article" date="2011" name="Proc. Natl. Acad. Sci. U.S.A.">
        <title>Niche of harmful alga Aureococcus anophagefferens revealed through ecogenomics.</title>
        <authorList>
            <person name="Gobler C.J."/>
            <person name="Berry D.L."/>
            <person name="Dyhrman S.T."/>
            <person name="Wilhelm S.W."/>
            <person name="Salamov A."/>
            <person name="Lobanov A.V."/>
            <person name="Zhang Y."/>
            <person name="Collier J.L."/>
            <person name="Wurch L.L."/>
            <person name="Kustka A.B."/>
            <person name="Dill B.D."/>
            <person name="Shah M."/>
            <person name="VerBerkmoes N.C."/>
            <person name="Kuo A."/>
            <person name="Terry A."/>
            <person name="Pangilinan J."/>
            <person name="Lindquist E.A."/>
            <person name="Lucas S."/>
            <person name="Paulsen I.T."/>
            <person name="Hattenrath-Lehmann T.K."/>
            <person name="Talmage S.C."/>
            <person name="Walker E.A."/>
            <person name="Koch F."/>
            <person name="Burson A.M."/>
            <person name="Marcoval M.A."/>
            <person name="Tang Y.Z."/>
            <person name="Lecleir G.R."/>
            <person name="Coyne K.J."/>
            <person name="Berg G.M."/>
            <person name="Bertrand E.M."/>
            <person name="Saito M.A."/>
            <person name="Gladyshev V.N."/>
            <person name="Grigoriev I.V."/>
        </authorList>
    </citation>
    <scope>NUCLEOTIDE SEQUENCE [LARGE SCALE GENOMIC DNA]</scope>
    <source>
        <strain evidence="3">CCMP 1984</strain>
    </source>
</reference>
<sequence>MERDEHPVLAVVADRTLASLEASLQVLELVGVSGLNASQRSRLRSIEERAAELNRDPLGLSDALSGSGSSAPPPRQPQLPSLQPSRPAVPPLSGRSQGSSSSGRSRSRRGRAEPDPLLADVAPPGSQVRPAAPTASVVSLEELERLDVASPFEPSPPDLEAAKGRALNAPIRIKKVSLR</sequence>
<dbReference type="InParanoid" id="F0Y8B2"/>
<keyword evidence="3" id="KW-1185">Reference proteome</keyword>
<protein>
    <submittedName>
        <fullName evidence="2">Uncharacterized protein</fullName>
    </submittedName>
</protein>